<dbReference type="InterPro" id="IPR003959">
    <property type="entry name" value="ATPase_AAA_core"/>
</dbReference>
<comment type="caution">
    <text evidence="3">The sequence shown here is derived from an EMBL/GenBank/DDBJ whole genome shotgun (WGS) entry which is preliminary data.</text>
</comment>
<protein>
    <recommendedName>
        <fullName evidence="2">AAA+ ATPase domain-containing protein</fullName>
    </recommendedName>
</protein>
<dbReference type="Pfam" id="PF23232">
    <property type="entry name" value="AAA_lid_13"/>
    <property type="match status" value="1"/>
</dbReference>
<dbReference type="GO" id="GO:0005524">
    <property type="term" value="F:ATP binding"/>
    <property type="evidence" value="ECO:0007669"/>
    <property type="project" value="InterPro"/>
</dbReference>
<organism evidence="3 4">
    <name type="scientific">Xylaria bambusicola</name>
    <dbReference type="NCBI Taxonomy" id="326684"/>
    <lineage>
        <taxon>Eukaryota</taxon>
        <taxon>Fungi</taxon>
        <taxon>Dikarya</taxon>
        <taxon>Ascomycota</taxon>
        <taxon>Pezizomycotina</taxon>
        <taxon>Sordariomycetes</taxon>
        <taxon>Xylariomycetidae</taxon>
        <taxon>Xylariales</taxon>
        <taxon>Xylariaceae</taxon>
        <taxon>Xylaria</taxon>
    </lineage>
</organism>
<dbReference type="SUPFAM" id="SSF52540">
    <property type="entry name" value="P-loop containing nucleoside triphosphate hydrolases"/>
    <property type="match status" value="1"/>
</dbReference>
<evidence type="ECO:0000313" key="4">
    <source>
        <dbReference type="Proteomes" id="UP001305414"/>
    </source>
</evidence>
<feature type="compositionally biased region" description="Basic and acidic residues" evidence="1">
    <location>
        <begin position="216"/>
        <end position="232"/>
    </location>
</feature>
<evidence type="ECO:0000313" key="3">
    <source>
        <dbReference type="EMBL" id="KAK5637701.1"/>
    </source>
</evidence>
<sequence length="242" mass="27725">MPRRLEIQRVSTSADHMENKGEGQIFLFHGGPGVGKTFTAGKFNPSNQCIAEYTGRALLSLTAGDIGTDETKVEENLAKWFRLSETLGAVMLIDEADSSFDVLNTIEKSLFRTTNRVGTFDDAFMSRIHIFIAYDNLGPREKAKIWKQFFNRLSEDRQDMTVTARAKRHVLKEENLTELDWNGREIRNAFQTAVALAVYRFQQKEDKEEDEGPVLDQRDFEVHHGTIDERARRERSRLGPPE</sequence>
<dbReference type="GO" id="GO:0016887">
    <property type="term" value="F:ATP hydrolysis activity"/>
    <property type="evidence" value="ECO:0007669"/>
    <property type="project" value="InterPro"/>
</dbReference>
<dbReference type="Pfam" id="PF00004">
    <property type="entry name" value="AAA"/>
    <property type="match status" value="1"/>
</dbReference>
<evidence type="ECO:0000256" key="1">
    <source>
        <dbReference type="SAM" id="MobiDB-lite"/>
    </source>
</evidence>
<name>A0AAN7ZEB2_9PEZI</name>
<keyword evidence="4" id="KW-1185">Reference proteome</keyword>
<feature type="region of interest" description="Disordered" evidence="1">
    <location>
        <begin position="204"/>
        <end position="242"/>
    </location>
</feature>
<evidence type="ECO:0000259" key="2">
    <source>
        <dbReference type="SMART" id="SM00382"/>
    </source>
</evidence>
<dbReference type="SMART" id="SM00382">
    <property type="entry name" value="AAA"/>
    <property type="match status" value="1"/>
</dbReference>
<dbReference type="EMBL" id="JAWHQM010000260">
    <property type="protein sequence ID" value="KAK5637701.1"/>
    <property type="molecule type" value="Genomic_DNA"/>
</dbReference>
<dbReference type="InterPro" id="IPR056599">
    <property type="entry name" value="AAA_lid_fung"/>
</dbReference>
<dbReference type="Proteomes" id="UP001305414">
    <property type="component" value="Unassembled WGS sequence"/>
</dbReference>
<gene>
    <name evidence="3" type="ORF">RRF57_013416</name>
</gene>
<feature type="domain" description="AAA+ ATPase" evidence="2">
    <location>
        <begin position="22"/>
        <end position="136"/>
    </location>
</feature>
<dbReference type="PANTHER" id="PTHR46411:SF4">
    <property type="entry name" value="AAA+ ATPASE DOMAIN-CONTAINING PROTEIN"/>
    <property type="match status" value="1"/>
</dbReference>
<dbReference type="InterPro" id="IPR027417">
    <property type="entry name" value="P-loop_NTPase"/>
</dbReference>
<reference evidence="3 4" key="1">
    <citation type="submission" date="2023-10" db="EMBL/GenBank/DDBJ databases">
        <title>Draft genome sequence of Xylaria bambusicola isolate GMP-LS, the root and basal stem rot pathogen of sugarcane in Indonesia.</title>
        <authorList>
            <person name="Selvaraj P."/>
            <person name="Muralishankar V."/>
            <person name="Muruganantham S."/>
            <person name="Sp S."/>
            <person name="Haryani S."/>
            <person name="Lau K.J.X."/>
            <person name="Naqvi N.I."/>
        </authorList>
    </citation>
    <scope>NUCLEOTIDE SEQUENCE [LARGE SCALE GENOMIC DNA]</scope>
    <source>
        <strain evidence="3">GMP-LS</strain>
    </source>
</reference>
<dbReference type="Gene3D" id="3.40.50.300">
    <property type="entry name" value="P-loop containing nucleotide triphosphate hydrolases"/>
    <property type="match status" value="1"/>
</dbReference>
<dbReference type="AlphaFoldDB" id="A0AAN7ZEB2"/>
<dbReference type="InterPro" id="IPR003593">
    <property type="entry name" value="AAA+_ATPase"/>
</dbReference>
<dbReference type="PANTHER" id="PTHR46411">
    <property type="entry name" value="FAMILY ATPASE, PUTATIVE-RELATED"/>
    <property type="match status" value="1"/>
</dbReference>
<accession>A0AAN7ZEB2</accession>
<proteinExistence type="predicted"/>